<feature type="region of interest" description="Disordered" evidence="1">
    <location>
        <begin position="8"/>
        <end position="33"/>
    </location>
</feature>
<sequence length="121" mass="13461">MKCFNCFKTSTGQSSNQHISESPPRDTPTEHRTSTALYNFQESPTSRTADFSTLLTPNGVPLSILMSNQPKTPMPSRITSPKKVIIVNPDNTRSLGEQKQTRTPSTTTPSMQEVYERLLTS</sequence>
<feature type="region of interest" description="Disordered" evidence="1">
    <location>
        <begin position="90"/>
        <end position="111"/>
    </location>
</feature>
<dbReference type="OrthoDB" id="20407at10239"/>
<dbReference type="KEGG" id="vg:911819"/>
<keyword evidence="3" id="KW-1185">Reference proteome</keyword>
<organism evidence="2">
    <name type="scientific">Horseradish curly top virus</name>
    <dbReference type="NCBI Taxonomy" id="46448"/>
    <lineage>
        <taxon>Viruses</taxon>
        <taxon>Monodnaviria</taxon>
        <taxon>Shotokuvirae</taxon>
        <taxon>Cressdnaviricota</taxon>
        <taxon>Repensiviricetes</taxon>
        <taxon>Geplafuvirales</taxon>
        <taxon>Geminiviridae</taxon>
        <taxon>Curtovirus</taxon>
        <taxon>Curtovirus armoraciae</taxon>
    </lineage>
</organism>
<dbReference type="RefSeq" id="NP_066186.1">
    <property type="nucleotide sequence ID" value="NC_002543.1"/>
</dbReference>
<proteinExistence type="predicted"/>
<reference evidence="2" key="1">
    <citation type="journal article" date="1996" name="J. Gen. Virol.">
        <title>Horseradish curly top virus is a distinct subgroup II geminivirus species with rep and C4 genes derived from a subgroup III ancestor.</title>
        <authorList>
            <person name="Klute K.A."/>
            <person name="Nadler S.A."/>
            <person name="Stenger D.C."/>
        </authorList>
    </citation>
    <scope>NUCLEOTIDE SEQUENCE [LARGE SCALE GENOMIC DNA]</scope>
</reference>
<dbReference type="Proteomes" id="UP000203968">
    <property type="component" value="Segment"/>
</dbReference>
<evidence type="ECO:0000313" key="2">
    <source>
        <dbReference type="EMBL" id="AAB18927.1"/>
    </source>
</evidence>
<name>Q68544_9GEMI</name>
<gene>
    <name evidence="2" type="primary">C4</name>
</gene>
<dbReference type="GeneID" id="911819"/>
<feature type="compositionally biased region" description="Basic and acidic residues" evidence="1">
    <location>
        <begin position="23"/>
        <end position="33"/>
    </location>
</feature>
<accession>Q68544</accession>
<feature type="compositionally biased region" description="Polar residues" evidence="1">
    <location>
        <begin position="8"/>
        <end position="20"/>
    </location>
</feature>
<protein>
    <submittedName>
        <fullName evidence="2">C4 protein</fullName>
    </submittedName>
</protein>
<dbReference type="EMBL" id="U49907">
    <property type="protein sequence ID" value="AAB18927.1"/>
    <property type="molecule type" value="Genomic_DNA"/>
</dbReference>
<evidence type="ECO:0000256" key="1">
    <source>
        <dbReference type="SAM" id="MobiDB-lite"/>
    </source>
</evidence>
<evidence type="ECO:0000313" key="3">
    <source>
        <dbReference type="Proteomes" id="UP000203968"/>
    </source>
</evidence>